<dbReference type="InterPro" id="IPR023346">
    <property type="entry name" value="Lysozyme-like_dom_sf"/>
</dbReference>
<dbReference type="InterPro" id="IPR018537">
    <property type="entry name" value="Peptidoglycan-bd_3"/>
</dbReference>
<dbReference type="EMBL" id="BSDE01000005">
    <property type="protein sequence ID" value="GLH74178.1"/>
    <property type="molecule type" value="Genomic_DNA"/>
</dbReference>
<name>A0ABQ5QHY7_9BACT</name>
<organism evidence="3 4">
    <name type="scientific">Geothrix limicola</name>
    <dbReference type="NCBI Taxonomy" id="2927978"/>
    <lineage>
        <taxon>Bacteria</taxon>
        <taxon>Pseudomonadati</taxon>
        <taxon>Acidobacteriota</taxon>
        <taxon>Holophagae</taxon>
        <taxon>Holophagales</taxon>
        <taxon>Holophagaceae</taxon>
        <taxon>Geothrix</taxon>
    </lineage>
</organism>
<dbReference type="Pfam" id="PF05838">
    <property type="entry name" value="Glyco_hydro_108"/>
    <property type="match status" value="1"/>
</dbReference>
<dbReference type="Proteomes" id="UP001165069">
    <property type="component" value="Unassembled WGS sequence"/>
</dbReference>
<dbReference type="SUPFAM" id="SSF53955">
    <property type="entry name" value="Lysozyme-like"/>
    <property type="match status" value="1"/>
</dbReference>
<accession>A0ABQ5QHY7</accession>
<evidence type="ECO:0000259" key="2">
    <source>
        <dbReference type="Pfam" id="PF09374"/>
    </source>
</evidence>
<sequence length="179" mass="19332">MSNVLDEALAFTLGNEGGYTNHPADPGGATNFGIIQRNLDAWNAVHSDLGFPTDVKDLTQSQAEAIYRADYWRWDAITDPSIAIKLFDIGVNCGTGTSIKLLQKAVNLLVNPPIAVDGQLGPTTLGAANAQPPEALMQAICQVQRDYYQAIVTRNPSQSVFLKGWLNRASRTPEVPHGV</sequence>
<gene>
    <name evidence="3" type="ORF">GETHLI_26800</name>
</gene>
<protein>
    <submittedName>
        <fullName evidence="3">Uncharacterized protein</fullName>
    </submittedName>
</protein>
<dbReference type="Gene3D" id="1.20.141.10">
    <property type="entry name" value="Chitosanase, subunit A, domain 1"/>
    <property type="match status" value="1"/>
</dbReference>
<proteinExistence type="predicted"/>
<evidence type="ECO:0000259" key="1">
    <source>
        <dbReference type="Pfam" id="PF05838"/>
    </source>
</evidence>
<feature type="domain" description="Peptidoglycan binding" evidence="2">
    <location>
        <begin position="99"/>
        <end position="169"/>
    </location>
</feature>
<evidence type="ECO:0000313" key="3">
    <source>
        <dbReference type="EMBL" id="GLH74178.1"/>
    </source>
</evidence>
<dbReference type="InterPro" id="IPR008565">
    <property type="entry name" value="TtsA-like_GH18_dom"/>
</dbReference>
<evidence type="ECO:0000313" key="4">
    <source>
        <dbReference type="Proteomes" id="UP001165069"/>
    </source>
</evidence>
<dbReference type="Pfam" id="PF09374">
    <property type="entry name" value="PG_binding_3"/>
    <property type="match status" value="1"/>
</dbReference>
<comment type="caution">
    <text evidence="3">The sequence shown here is derived from an EMBL/GenBank/DDBJ whole genome shotgun (WGS) entry which is preliminary data.</text>
</comment>
<keyword evidence="4" id="KW-1185">Reference proteome</keyword>
<feature type="domain" description="TtsA-like Glycoside hydrolase family 108" evidence="1">
    <location>
        <begin position="10"/>
        <end position="94"/>
    </location>
</feature>
<dbReference type="CDD" id="cd13926">
    <property type="entry name" value="N-acetylmuramidase_GH108"/>
    <property type="match status" value="1"/>
</dbReference>
<reference evidence="3 4" key="1">
    <citation type="journal article" date="2023" name="Antonie Van Leeuwenhoek">
        <title>Mesoterricola silvestris gen. nov., sp. nov., Mesoterricola sediminis sp. nov., Geothrix oryzae sp. nov., Geothrix edaphica sp. nov., Geothrix rubra sp. nov., and Geothrix limicola sp. nov., six novel members of Acidobacteriota isolated from soils.</title>
        <authorList>
            <person name="Itoh H."/>
            <person name="Sugisawa Y."/>
            <person name="Mise K."/>
            <person name="Xu Z."/>
            <person name="Kuniyasu M."/>
            <person name="Ushijima N."/>
            <person name="Kawano K."/>
            <person name="Kobayashi E."/>
            <person name="Shiratori Y."/>
            <person name="Masuda Y."/>
            <person name="Senoo K."/>
        </authorList>
    </citation>
    <scope>NUCLEOTIDE SEQUENCE [LARGE SCALE GENOMIC DNA]</scope>
    <source>
        <strain evidence="3 4">Red804</strain>
    </source>
</reference>
<dbReference type="RefSeq" id="WP_285576162.1">
    <property type="nucleotide sequence ID" value="NZ_BSDE01000005.1"/>
</dbReference>